<protein>
    <submittedName>
        <fullName evidence="6">Microseminoprotein beta</fullName>
    </submittedName>
</protein>
<dbReference type="Gene3D" id="2.10.70.10">
    <property type="entry name" value="Complement Module, domain 1"/>
    <property type="match status" value="1"/>
</dbReference>
<feature type="chain" id="PRO_5034429616" evidence="5">
    <location>
        <begin position="21"/>
        <end position="111"/>
    </location>
</feature>
<evidence type="ECO:0000313" key="6">
    <source>
        <dbReference type="Ensembl" id="ENSZLMP00000000221.1"/>
    </source>
</evidence>
<name>A0A8D2NKU3_ZOSLA</name>
<dbReference type="InterPro" id="IPR008735">
    <property type="entry name" value="PSP94"/>
</dbReference>
<dbReference type="GO" id="GO:0005576">
    <property type="term" value="C:extracellular region"/>
    <property type="evidence" value="ECO:0007669"/>
    <property type="project" value="UniProtKB-SubCell"/>
</dbReference>
<reference evidence="6" key="2">
    <citation type="submission" date="2025-09" db="UniProtKB">
        <authorList>
            <consortium name="Ensembl"/>
        </authorList>
    </citation>
    <scope>IDENTIFICATION</scope>
</reference>
<keyword evidence="4" id="KW-1015">Disulfide bond</keyword>
<evidence type="ECO:0000256" key="3">
    <source>
        <dbReference type="ARBA" id="ARBA00022525"/>
    </source>
</evidence>
<reference evidence="6" key="1">
    <citation type="submission" date="2025-08" db="UniProtKB">
        <authorList>
            <consortium name="Ensembl"/>
        </authorList>
    </citation>
    <scope>IDENTIFICATION</scope>
</reference>
<evidence type="ECO:0000256" key="4">
    <source>
        <dbReference type="ARBA" id="ARBA00023157"/>
    </source>
</evidence>
<dbReference type="PANTHER" id="PTHR10500">
    <property type="entry name" value="BETA-MICROSEMINOPROTEIN"/>
    <property type="match status" value="1"/>
</dbReference>
<comment type="subcellular location">
    <subcellularLocation>
        <location evidence="1">Secreted</location>
    </subcellularLocation>
</comment>
<dbReference type="Pfam" id="PF05825">
    <property type="entry name" value="PSP94"/>
    <property type="match status" value="1"/>
</dbReference>
<accession>A0A8D2NKU3</accession>
<proteinExistence type="inferred from homology"/>
<evidence type="ECO:0000256" key="5">
    <source>
        <dbReference type="SAM" id="SignalP"/>
    </source>
</evidence>
<sequence>MKSFLAFLVAMAITVTLGDAYCWSKMYKPGEAKDGCMLNGKLYPFGNIERTDDCYSCGCSERLMECCSLFHMPIAYDNKKCKVVFNKERCDYDVVQKKDPSKMCPVYARVG</sequence>
<evidence type="ECO:0000256" key="2">
    <source>
        <dbReference type="ARBA" id="ARBA00010352"/>
    </source>
</evidence>
<keyword evidence="3" id="KW-0964">Secreted</keyword>
<dbReference type="PANTHER" id="PTHR10500:SF7">
    <property type="entry name" value="BETA-MICROSEMINOPROTEIN"/>
    <property type="match status" value="1"/>
</dbReference>
<evidence type="ECO:0000256" key="1">
    <source>
        <dbReference type="ARBA" id="ARBA00004613"/>
    </source>
</evidence>
<keyword evidence="5" id="KW-0732">Signal</keyword>
<dbReference type="Proteomes" id="UP000694401">
    <property type="component" value="Unassembled WGS sequence"/>
</dbReference>
<dbReference type="Ensembl" id="ENSZLMT00000000240.1">
    <property type="protein sequence ID" value="ENSZLMP00000000221.1"/>
    <property type="gene ID" value="ENSZLMG00000000206.1"/>
</dbReference>
<comment type="similarity">
    <text evidence="2">Belongs to the beta-microseminoprotein family.</text>
</comment>
<dbReference type="AlphaFoldDB" id="A0A8D2NKU3"/>
<evidence type="ECO:0000313" key="7">
    <source>
        <dbReference type="Proteomes" id="UP000694401"/>
    </source>
</evidence>
<organism evidence="6 7">
    <name type="scientific">Zosterops lateralis melanops</name>
    <dbReference type="NCBI Taxonomy" id="1220523"/>
    <lineage>
        <taxon>Eukaryota</taxon>
        <taxon>Metazoa</taxon>
        <taxon>Chordata</taxon>
        <taxon>Craniata</taxon>
        <taxon>Vertebrata</taxon>
        <taxon>Euteleostomi</taxon>
        <taxon>Archelosauria</taxon>
        <taxon>Archosauria</taxon>
        <taxon>Dinosauria</taxon>
        <taxon>Saurischia</taxon>
        <taxon>Theropoda</taxon>
        <taxon>Coelurosauria</taxon>
        <taxon>Aves</taxon>
        <taxon>Neognathae</taxon>
        <taxon>Neoaves</taxon>
        <taxon>Telluraves</taxon>
        <taxon>Australaves</taxon>
        <taxon>Passeriformes</taxon>
        <taxon>Sylvioidea</taxon>
        <taxon>Zosteropidae</taxon>
        <taxon>Zosterops</taxon>
    </lineage>
</organism>
<dbReference type="Gene3D" id="2.20.25.590">
    <property type="match status" value="1"/>
</dbReference>
<keyword evidence="7" id="KW-1185">Reference proteome</keyword>
<feature type="signal peptide" evidence="5">
    <location>
        <begin position="1"/>
        <end position="20"/>
    </location>
</feature>